<comment type="caution">
    <text evidence="1">The sequence shown here is derived from an EMBL/GenBank/DDBJ whole genome shotgun (WGS) entry which is preliminary data.</text>
</comment>
<reference evidence="1 2" key="1">
    <citation type="journal article" date="2023" name="Science">
        <title>Complex scaffold remodeling in plant triterpene biosynthesis.</title>
        <authorList>
            <person name="De La Pena R."/>
            <person name="Hodgson H."/>
            <person name="Liu J.C."/>
            <person name="Stephenson M.J."/>
            <person name="Martin A.C."/>
            <person name="Owen C."/>
            <person name="Harkess A."/>
            <person name="Leebens-Mack J."/>
            <person name="Jimenez L.E."/>
            <person name="Osbourn A."/>
            <person name="Sattely E.S."/>
        </authorList>
    </citation>
    <scope>NUCLEOTIDE SEQUENCE [LARGE SCALE GENOMIC DNA]</scope>
    <source>
        <strain evidence="2">cv. JPN11</strain>
        <tissue evidence="1">Leaf</tissue>
    </source>
</reference>
<proteinExistence type="predicted"/>
<accession>A0ACC1YL88</accession>
<organism evidence="1 2">
    <name type="scientific">Melia azedarach</name>
    <name type="common">Chinaberry tree</name>
    <dbReference type="NCBI Taxonomy" id="155640"/>
    <lineage>
        <taxon>Eukaryota</taxon>
        <taxon>Viridiplantae</taxon>
        <taxon>Streptophyta</taxon>
        <taxon>Embryophyta</taxon>
        <taxon>Tracheophyta</taxon>
        <taxon>Spermatophyta</taxon>
        <taxon>Magnoliopsida</taxon>
        <taxon>eudicotyledons</taxon>
        <taxon>Gunneridae</taxon>
        <taxon>Pentapetalae</taxon>
        <taxon>rosids</taxon>
        <taxon>malvids</taxon>
        <taxon>Sapindales</taxon>
        <taxon>Meliaceae</taxon>
        <taxon>Melia</taxon>
    </lineage>
</organism>
<protein>
    <submittedName>
        <fullName evidence="1">MuDR family transposase</fullName>
    </submittedName>
</protein>
<keyword evidence="2" id="KW-1185">Reference proteome</keyword>
<sequence>MPEGDYDAEMDDQLNEPNADDFEVIEDVELRPCDSEDEEEKMCDSEDEQAPIDIHKNTTVKEFKYQPDGSIKLVIGHAFPTLDFFRKVLIDFCVQEGVSIKRVKNESYRVTAICRAPNCEWRLHVSYTRELDLFVIKTYKPIHKCERTNLCDDATAFWIARAYGALIRTNPNIEARIIQEMIRTNQGLEVPRSRIYRGKRLALRSIGGDHKSAYAELDKYANAVRKYNQGSFAFVKCNTPPNIRGPIFERFYLSFAAQIEGFINGCRPYIGLDGCHLRGPYGGVLLTAVALDSNNMIFPLAVAVVDSENFNSWSWFLRILYQAVGGNDGSHITFMSDRQKGLLSALEQQWPRATTRYCARHIYSNFKQQWSGLGLKKLFWEASKASNEVYFRLAIEKIKKVRKVGLEAYAWLSKIPSTQWSRSAFDTTSKVIHTTNNCTECFNAWIDNYRDKPVLSLMEYMRRKIMGRFISQHAYAQVWPHNLPPIVHNKLAKAVEQGRKLMVFWGGGVTYETLENYTKNNVINMELRECDCRYWQISGIPCKHAACVILYLRKDPKDFVHDYFKKDAFMKTYAGIINPIPDKVMWSDVNCQLPLPPIKRNPIGRPKKLRRREPGEPVIGTKTKGFVLRCGYCRATGHNVRSCNKKANQPSNNTKTKKSAENGHATSNSSHVSTQISYEHAQRDAQYSSQLQFSLVADTSFFRVNDSKPSSQP</sequence>
<dbReference type="EMBL" id="CM051395">
    <property type="protein sequence ID" value="KAJ4724212.1"/>
    <property type="molecule type" value="Genomic_DNA"/>
</dbReference>
<evidence type="ECO:0000313" key="1">
    <source>
        <dbReference type="EMBL" id="KAJ4724212.1"/>
    </source>
</evidence>
<evidence type="ECO:0000313" key="2">
    <source>
        <dbReference type="Proteomes" id="UP001164539"/>
    </source>
</evidence>
<dbReference type="Proteomes" id="UP001164539">
    <property type="component" value="Chromosome 2"/>
</dbReference>
<gene>
    <name evidence="1" type="ORF">OWV82_003222</name>
</gene>
<name>A0ACC1YL88_MELAZ</name>